<dbReference type="GO" id="GO:0003690">
    <property type="term" value="F:double-stranded DNA binding"/>
    <property type="evidence" value="ECO:0007669"/>
    <property type="project" value="TreeGrafter"/>
</dbReference>
<dbReference type="PANTHER" id="PTHR15938:SF0">
    <property type="entry name" value="HOMOLOGOUS-PAIRING PROTEIN 2 HOMOLOG"/>
    <property type="match status" value="1"/>
</dbReference>
<reference evidence="8 9" key="1">
    <citation type="submission" date="2021-02" db="EMBL/GenBank/DDBJ databases">
        <title>Porcisia hertigi Genome sequencing and assembly.</title>
        <authorList>
            <person name="Almutairi H."/>
            <person name="Gatherer D."/>
        </authorList>
    </citation>
    <scope>NUCLEOTIDE SEQUENCE [LARGE SCALE GENOMIC DNA]</scope>
    <source>
        <strain evidence="8 9">C119</strain>
    </source>
</reference>
<proteinExistence type="inferred from homology"/>
<sequence length="280" mass="31108">MGTCKAGITKVRDVSEATTLVMDWFERYNRPATPQSLTDALGSRVAKPLLQKILDQLHAEAKLHVKDAKKTRFYYLRVLPPLLDPDGVTTEQHVAPEEEAVVPAKAEDVTSASEVSGGSVSSEGSSAHVHAALLNAVALSATQLHERGCRLARWRVWPSHGERRAKRADLELEICRLRESIERFQSRHTEEPAQAHGGDSWAWRARSAVCRYRRARRHWVQRKDWAMRLLEATAGEGHTPVQAATLLGCTTDTEAGVSLEDTAVVLPPPLLRELGLSLHW</sequence>
<name>A0A836I3T2_9TRYP</name>
<dbReference type="GO" id="GO:0010774">
    <property type="term" value="P:meiotic strand invasion involved in reciprocal meiotic recombination"/>
    <property type="evidence" value="ECO:0007669"/>
    <property type="project" value="TreeGrafter"/>
</dbReference>
<evidence type="ECO:0000256" key="5">
    <source>
        <dbReference type="ARBA" id="ARBA00023254"/>
    </source>
</evidence>
<dbReference type="GeneID" id="94291009"/>
<evidence type="ECO:0000256" key="2">
    <source>
        <dbReference type="ARBA" id="ARBA00007922"/>
    </source>
</evidence>
<keyword evidence="4" id="KW-0539">Nucleus</keyword>
<dbReference type="AlphaFoldDB" id="A0A836I3T2"/>
<dbReference type="Pfam" id="PF07106">
    <property type="entry name" value="WHD_TBPIP"/>
    <property type="match status" value="1"/>
</dbReference>
<feature type="region of interest" description="Disordered" evidence="6">
    <location>
        <begin position="103"/>
        <end position="123"/>
    </location>
</feature>
<dbReference type="OrthoDB" id="272266at2759"/>
<evidence type="ECO:0000256" key="4">
    <source>
        <dbReference type="ARBA" id="ARBA00023242"/>
    </source>
</evidence>
<dbReference type="KEGG" id="phet:94291009"/>
<feature type="domain" description="Homologous-pairing protein 2 winged helix" evidence="7">
    <location>
        <begin position="16"/>
        <end position="75"/>
    </location>
</feature>
<organism evidence="8 9">
    <name type="scientific">Porcisia hertigi</name>
    <dbReference type="NCBI Taxonomy" id="2761500"/>
    <lineage>
        <taxon>Eukaryota</taxon>
        <taxon>Discoba</taxon>
        <taxon>Euglenozoa</taxon>
        <taxon>Kinetoplastea</taxon>
        <taxon>Metakinetoplastina</taxon>
        <taxon>Trypanosomatida</taxon>
        <taxon>Trypanosomatidae</taxon>
        <taxon>Leishmaniinae</taxon>
        <taxon>Porcisia</taxon>
    </lineage>
</organism>
<dbReference type="Proteomes" id="UP000674318">
    <property type="component" value="Unassembled WGS sequence"/>
</dbReference>
<dbReference type="GO" id="GO:0000794">
    <property type="term" value="C:condensed nuclear chromosome"/>
    <property type="evidence" value="ECO:0007669"/>
    <property type="project" value="TreeGrafter"/>
</dbReference>
<evidence type="ECO:0000313" key="9">
    <source>
        <dbReference type="Proteomes" id="UP000674318"/>
    </source>
</evidence>
<dbReference type="GO" id="GO:0120230">
    <property type="term" value="F:recombinase activator activity"/>
    <property type="evidence" value="ECO:0007669"/>
    <property type="project" value="TreeGrafter"/>
</dbReference>
<keyword evidence="3" id="KW-0233">DNA recombination</keyword>
<dbReference type="GO" id="GO:0120231">
    <property type="term" value="C:DNA recombinase auxiliary factor complex"/>
    <property type="evidence" value="ECO:0007669"/>
    <property type="project" value="TreeGrafter"/>
</dbReference>
<dbReference type="EMBL" id="JAFJZO010000023">
    <property type="protein sequence ID" value="KAG5504509.1"/>
    <property type="molecule type" value="Genomic_DNA"/>
</dbReference>
<keyword evidence="9" id="KW-1185">Reference proteome</keyword>
<evidence type="ECO:0000256" key="1">
    <source>
        <dbReference type="ARBA" id="ARBA00004123"/>
    </source>
</evidence>
<dbReference type="RefSeq" id="XP_067757132.1">
    <property type="nucleotide sequence ID" value="XM_067900932.1"/>
</dbReference>
<evidence type="ECO:0000256" key="6">
    <source>
        <dbReference type="SAM" id="MobiDB-lite"/>
    </source>
</evidence>
<dbReference type="InterPro" id="IPR036388">
    <property type="entry name" value="WH-like_DNA-bd_sf"/>
</dbReference>
<comment type="similarity">
    <text evidence="2">Belongs to the HOP2 family.</text>
</comment>
<dbReference type="GO" id="GO:0007129">
    <property type="term" value="P:homologous chromosome pairing at meiosis"/>
    <property type="evidence" value="ECO:0007669"/>
    <property type="project" value="TreeGrafter"/>
</dbReference>
<dbReference type="PANTHER" id="PTHR15938">
    <property type="entry name" value="TBP-1 INTERACTING PROTEIN"/>
    <property type="match status" value="1"/>
</dbReference>
<dbReference type="InterPro" id="IPR010776">
    <property type="entry name" value="Hop2_WH_dom"/>
</dbReference>
<comment type="caution">
    <text evidence="8">The sequence shown here is derived from an EMBL/GenBank/DDBJ whole genome shotgun (WGS) entry which is preliminary data.</text>
</comment>
<comment type="subcellular location">
    <subcellularLocation>
        <location evidence="1">Nucleus</location>
    </subcellularLocation>
</comment>
<evidence type="ECO:0000313" key="8">
    <source>
        <dbReference type="EMBL" id="KAG5504509.1"/>
    </source>
</evidence>
<accession>A0A836I3T2</accession>
<protein>
    <recommendedName>
        <fullName evidence="7">Homologous-pairing protein 2 winged helix domain-containing protein</fullName>
    </recommendedName>
</protein>
<dbReference type="Gene3D" id="1.10.10.10">
    <property type="entry name" value="Winged helix-like DNA-binding domain superfamily/Winged helix DNA-binding domain"/>
    <property type="match status" value="1"/>
</dbReference>
<dbReference type="GO" id="GO:0000709">
    <property type="term" value="P:meiotic joint molecule formation"/>
    <property type="evidence" value="ECO:0007669"/>
    <property type="project" value="TreeGrafter"/>
</dbReference>
<gene>
    <name evidence="8" type="ORF">JKF63_04961</name>
</gene>
<evidence type="ECO:0000259" key="7">
    <source>
        <dbReference type="Pfam" id="PF07106"/>
    </source>
</evidence>
<keyword evidence="5" id="KW-0469">Meiosis</keyword>
<evidence type="ECO:0000256" key="3">
    <source>
        <dbReference type="ARBA" id="ARBA00023172"/>
    </source>
</evidence>